<name>A0ABT4LV24_9PROT</name>
<keyword evidence="4" id="KW-1185">Reference proteome</keyword>
<protein>
    <submittedName>
        <fullName evidence="3">Transcriptional regulator</fullName>
    </submittedName>
</protein>
<gene>
    <name evidence="3" type="ORF">O4G74_08980</name>
</gene>
<dbReference type="Proteomes" id="UP001083770">
    <property type="component" value="Unassembled WGS sequence"/>
</dbReference>
<comment type="caution">
    <text evidence="3">The sequence shown here is derived from an EMBL/GenBank/DDBJ whole genome shotgun (WGS) entry which is preliminary data.</text>
</comment>
<feature type="chain" id="PRO_5046389606" evidence="2">
    <location>
        <begin position="24"/>
        <end position="289"/>
    </location>
</feature>
<dbReference type="PROSITE" id="PS51257">
    <property type="entry name" value="PROKAR_LIPOPROTEIN"/>
    <property type="match status" value="1"/>
</dbReference>
<dbReference type="EMBL" id="JAPWGW010000002">
    <property type="protein sequence ID" value="MCZ4298190.1"/>
    <property type="molecule type" value="Genomic_DNA"/>
</dbReference>
<organism evidence="3 4">
    <name type="scientific">Henriciella marina</name>
    <dbReference type="NCBI Taxonomy" id="453851"/>
    <lineage>
        <taxon>Bacteria</taxon>
        <taxon>Pseudomonadati</taxon>
        <taxon>Pseudomonadota</taxon>
        <taxon>Alphaproteobacteria</taxon>
        <taxon>Hyphomonadales</taxon>
        <taxon>Hyphomonadaceae</taxon>
        <taxon>Henriciella</taxon>
    </lineage>
</organism>
<evidence type="ECO:0000313" key="4">
    <source>
        <dbReference type="Proteomes" id="UP001083770"/>
    </source>
</evidence>
<proteinExistence type="predicted"/>
<dbReference type="InterPro" id="IPR005534">
    <property type="entry name" value="Curli_assmbl/transp-comp_CsgG"/>
</dbReference>
<evidence type="ECO:0000256" key="1">
    <source>
        <dbReference type="SAM" id="MobiDB-lite"/>
    </source>
</evidence>
<sequence length="289" mass="30388">MHWIKTLCVGASGLALFAATGCASFPRDVHDRLTESTGAKVTDNSTAYSPRLDCLLLAAEEDRPRIAVGEVGDLTGRFSSLEGTVATQGAALMVVSALARAGFPLAERLDTRVAQLELEYANSRLIGPDGEPTEDYRRVLAGSIAGSDYMVLGGITELNFNLHSGVTEARIGPVVGGRRHYAMTVGLDLRLVDITDLRVINVVSQSKVIRGHEIRAGVFEFIGDTTLDIGVGERVQEPIHTAIRTIVESAVFDLVSGLAGPAAQTCSAAGTANSGTPAPIQTLNSGENS</sequence>
<keyword evidence="2" id="KW-0732">Signal</keyword>
<feature type="signal peptide" evidence="2">
    <location>
        <begin position="1"/>
        <end position="23"/>
    </location>
</feature>
<dbReference type="RefSeq" id="WP_269402304.1">
    <property type="nucleotide sequence ID" value="NZ_JAPWGW010000002.1"/>
</dbReference>
<reference evidence="3" key="1">
    <citation type="submission" date="2022-12" db="EMBL/GenBank/DDBJ databases">
        <title>Bacterial isolates from different developmental stages of Nematostella vectensis.</title>
        <authorList>
            <person name="Fraune S."/>
        </authorList>
    </citation>
    <scope>NUCLEOTIDE SEQUENCE</scope>
    <source>
        <strain evidence="3">G21632-S1</strain>
    </source>
</reference>
<feature type="region of interest" description="Disordered" evidence="1">
    <location>
        <begin position="268"/>
        <end position="289"/>
    </location>
</feature>
<evidence type="ECO:0000256" key="2">
    <source>
        <dbReference type="SAM" id="SignalP"/>
    </source>
</evidence>
<dbReference type="Pfam" id="PF03783">
    <property type="entry name" value="CsgG"/>
    <property type="match status" value="1"/>
</dbReference>
<evidence type="ECO:0000313" key="3">
    <source>
        <dbReference type="EMBL" id="MCZ4298190.1"/>
    </source>
</evidence>
<accession>A0ABT4LV24</accession>
<dbReference type="Gene3D" id="3.40.50.10610">
    <property type="entry name" value="ABC-type transport auxiliary lipoprotein component"/>
    <property type="match status" value="1"/>
</dbReference>